<protein>
    <submittedName>
        <fullName evidence="4">HlyB/MsbA family ABC transporter</fullName>
    </submittedName>
</protein>
<dbReference type="PROSITE" id="PS00211">
    <property type="entry name" value="ABC_TRANSPORTER_1"/>
    <property type="match status" value="1"/>
</dbReference>
<dbReference type="PANTHER" id="PTHR43394:SF1">
    <property type="entry name" value="ATP-BINDING CASSETTE SUB-FAMILY B MEMBER 10, MITOCHONDRIAL"/>
    <property type="match status" value="1"/>
</dbReference>
<dbReference type="Pfam" id="PF00005">
    <property type="entry name" value="ABC_tran"/>
    <property type="match status" value="1"/>
</dbReference>
<dbReference type="Gene3D" id="3.40.50.300">
    <property type="entry name" value="P-loop containing nucleotide triphosphate hydrolases"/>
    <property type="match status" value="1"/>
</dbReference>
<reference evidence="4 5" key="1">
    <citation type="journal article" date="2018" name="Biotechnol. Biofuels">
        <title>Integrative visual omics of the white-rot fungus Polyporus brumalis exposes the biotechnological potential of its oxidative enzymes for delignifying raw plant biomass.</title>
        <authorList>
            <person name="Miyauchi S."/>
            <person name="Rancon A."/>
            <person name="Drula E."/>
            <person name="Hage H."/>
            <person name="Chaduli D."/>
            <person name="Favel A."/>
            <person name="Grisel S."/>
            <person name="Henrissat B."/>
            <person name="Herpoel-Gimbert I."/>
            <person name="Ruiz-Duenas F.J."/>
            <person name="Chevret D."/>
            <person name="Hainaut M."/>
            <person name="Lin J."/>
            <person name="Wang M."/>
            <person name="Pangilinan J."/>
            <person name="Lipzen A."/>
            <person name="Lesage-Meessen L."/>
            <person name="Navarro D."/>
            <person name="Riley R."/>
            <person name="Grigoriev I.V."/>
            <person name="Zhou S."/>
            <person name="Raouche S."/>
            <person name="Rosso M.N."/>
        </authorList>
    </citation>
    <scope>NUCLEOTIDE SEQUENCE [LARGE SCALE GENOMIC DNA]</scope>
    <source>
        <strain evidence="4 5">BRFM 1820</strain>
    </source>
</reference>
<dbReference type="InterPro" id="IPR039421">
    <property type="entry name" value="Type_1_exporter"/>
</dbReference>
<dbReference type="InterPro" id="IPR003439">
    <property type="entry name" value="ABC_transporter-like_ATP-bd"/>
</dbReference>
<dbReference type="PROSITE" id="PS50893">
    <property type="entry name" value="ABC_TRANSPORTER_2"/>
    <property type="match status" value="1"/>
</dbReference>
<dbReference type="InterPro" id="IPR003593">
    <property type="entry name" value="AAA+_ATPase"/>
</dbReference>
<dbReference type="GO" id="GO:0016887">
    <property type="term" value="F:ATP hydrolysis activity"/>
    <property type="evidence" value="ECO:0007669"/>
    <property type="project" value="InterPro"/>
</dbReference>
<dbReference type="PANTHER" id="PTHR43394">
    <property type="entry name" value="ATP-DEPENDENT PERMEASE MDL1, MITOCHONDRIAL"/>
    <property type="match status" value="1"/>
</dbReference>
<gene>
    <name evidence="4" type="ORF">OH76DRAFT_1041067</name>
</gene>
<evidence type="ECO:0000313" key="4">
    <source>
        <dbReference type="EMBL" id="RDX44814.1"/>
    </source>
</evidence>
<dbReference type="STRING" id="139420.A0A371CWZ3"/>
<dbReference type="SUPFAM" id="SSF52540">
    <property type="entry name" value="P-loop containing nucleoside triphosphate hydrolases"/>
    <property type="match status" value="1"/>
</dbReference>
<dbReference type="OrthoDB" id="6500128at2759"/>
<evidence type="ECO:0000313" key="5">
    <source>
        <dbReference type="Proteomes" id="UP000256964"/>
    </source>
</evidence>
<organism evidence="4 5">
    <name type="scientific">Lentinus brumalis</name>
    <dbReference type="NCBI Taxonomy" id="2498619"/>
    <lineage>
        <taxon>Eukaryota</taxon>
        <taxon>Fungi</taxon>
        <taxon>Dikarya</taxon>
        <taxon>Basidiomycota</taxon>
        <taxon>Agaricomycotina</taxon>
        <taxon>Agaricomycetes</taxon>
        <taxon>Polyporales</taxon>
        <taxon>Polyporaceae</taxon>
        <taxon>Lentinus</taxon>
    </lineage>
</organism>
<dbReference type="GO" id="GO:0005524">
    <property type="term" value="F:ATP binding"/>
    <property type="evidence" value="ECO:0007669"/>
    <property type="project" value="UniProtKB-KW"/>
</dbReference>
<keyword evidence="2" id="KW-0067">ATP-binding</keyword>
<proteinExistence type="predicted"/>
<dbReference type="Proteomes" id="UP000256964">
    <property type="component" value="Unassembled WGS sequence"/>
</dbReference>
<evidence type="ECO:0000256" key="1">
    <source>
        <dbReference type="ARBA" id="ARBA00022741"/>
    </source>
</evidence>
<keyword evidence="5" id="KW-1185">Reference proteome</keyword>
<dbReference type="GO" id="GO:0015421">
    <property type="term" value="F:ABC-type oligopeptide transporter activity"/>
    <property type="evidence" value="ECO:0007669"/>
    <property type="project" value="TreeGrafter"/>
</dbReference>
<sequence>MFPWKGSASCPGPVRAHILGFQLHKGWVSAGSSYIFDSTASWRTTAAKLSPVDMKAETSTKEIITERYPGRVVKHEKFGIWDYYEEKDPDGRVSLLLTVAKQYSELRQCAPYVARMIKDVMGMPGCKARLGVYVVTEHLIALIPALSLWYQSRLVEMLEVALKTGNVDTRRLLHICASRILCNVASMILESVRARARNTLNKKIRRWFALHTFRAYARLDVPTFDRREVRLKLAATSDDYGRTVVWQTLKLATENASLCTQFSAQAFVLLRALQGNRGGRFLAVVALLSETVSWLTHHFNLFAQGIAYAITTKNQNYLRLRGWKVAVKQQKHRKEMVAGNLSEFAVSEYNNALEVLGDDGKIWDDEDGVEQTTDAMGLFREFLAHVPQIAFTVMAFKNPANMPASMASLNLVQGAARNFASSVYNMVSRSQSIVGHFSAVRDLYEVRNIQNEVPDGDLPLVCNPETPGVALEFRNVSFKYPNATDYALQNVSFSLLPGQLCVIVGSNGAGKSTILKLIVRLYDPQEGQILIDGHDVRTLKMSDLRQAISVLFQDYTHFPLSIRDNIALGDPAGNKDEEHVRLAARLGGAESLIDKLPDGLDTFLERPSVDHLYGPREGSKTVLGKPFDICAVRDAAGIKASSTSELSGGQMQRLAVARTFMRSVVREDAKVALLLFDEPSASLDPAAEHDLFDRLRELRGSKTMVFSSHRFGNLTRHADLILYMDHSGIVESGTHDGLLKNDGEYARLWKLQAQAFI</sequence>
<accession>A0A371CWZ3</accession>
<name>A0A371CWZ3_9APHY</name>
<dbReference type="SMART" id="SM00382">
    <property type="entry name" value="AAA"/>
    <property type="match status" value="1"/>
</dbReference>
<keyword evidence="1" id="KW-0547">Nucleotide-binding</keyword>
<dbReference type="AlphaFoldDB" id="A0A371CWZ3"/>
<evidence type="ECO:0000256" key="2">
    <source>
        <dbReference type="ARBA" id="ARBA00022840"/>
    </source>
</evidence>
<evidence type="ECO:0000259" key="3">
    <source>
        <dbReference type="PROSITE" id="PS50893"/>
    </source>
</evidence>
<dbReference type="InterPro" id="IPR027417">
    <property type="entry name" value="P-loop_NTPase"/>
</dbReference>
<dbReference type="EMBL" id="KZ857445">
    <property type="protein sequence ID" value="RDX44814.1"/>
    <property type="molecule type" value="Genomic_DNA"/>
</dbReference>
<feature type="domain" description="ABC transporter" evidence="3">
    <location>
        <begin position="471"/>
        <end position="751"/>
    </location>
</feature>
<dbReference type="InterPro" id="IPR017871">
    <property type="entry name" value="ABC_transporter-like_CS"/>
</dbReference>